<dbReference type="Proteomes" id="UP000616151">
    <property type="component" value="Unassembled WGS sequence"/>
</dbReference>
<dbReference type="EMBL" id="JAENHL010000006">
    <property type="protein sequence ID" value="MBK1865706.1"/>
    <property type="molecule type" value="Genomic_DNA"/>
</dbReference>
<name>A0ACC5QZ71_9HYPH</name>
<proteinExistence type="predicted"/>
<protein>
    <submittedName>
        <fullName evidence="1">Hydantoinase B/oxoprolinase family protein</fullName>
    </submittedName>
</protein>
<organism evidence="1 2">
    <name type="scientific">Taklimakanibacter albus</name>
    <dbReference type="NCBI Taxonomy" id="2800327"/>
    <lineage>
        <taxon>Bacteria</taxon>
        <taxon>Pseudomonadati</taxon>
        <taxon>Pseudomonadota</taxon>
        <taxon>Alphaproteobacteria</taxon>
        <taxon>Hyphomicrobiales</taxon>
        <taxon>Aestuariivirgaceae</taxon>
        <taxon>Taklimakanibacter</taxon>
    </lineage>
</organism>
<keyword evidence="2" id="KW-1185">Reference proteome</keyword>
<gene>
    <name evidence="1" type="ORF">JHL16_05030</name>
</gene>
<reference evidence="1" key="1">
    <citation type="submission" date="2021-01" db="EMBL/GenBank/DDBJ databases">
        <authorList>
            <person name="Sun Q."/>
        </authorList>
    </citation>
    <scope>NUCLEOTIDE SEQUENCE</scope>
    <source>
        <strain evidence="1">YIM B02566</strain>
    </source>
</reference>
<evidence type="ECO:0000313" key="2">
    <source>
        <dbReference type="Proteomes" id="UP000616151"/>
    </source>
</evidence>
<evidence type="ECO:0000313" key="1">
    <source>
        <dbReference type="EMBL" id="MBK1865706.1"/>
    </source>
</evidence>
<sequence>MARSAKPSRKPKRRAQFDPILLAVLSSRFESIIREMTNTVMKASRSSVIKNARDMSCGILTYDHRLVSVEEALPIHVNALELTTKPITELFDDIKEGDAFLNNSPFYGVTHHADLTLSVPVFFEGTPLFWTLSRSHHADIGAPEPSTYLPFAASIYQEGVHFPCVRIQENFKDKQDLLRIGFQKIRVSNIWHGDYRAQVGACRIGERRLKELVARYGVATIRDFIEAWMDYGERRAIAAIKRLPAGTYVYEVRHDPVAGVADEGVPIKAKVTVDPKKGLVTVDVRDNQDCVPGGLNLSEACAVASCRIGVYYNLEASVPHNEGSSSRIVPLLRDGCVVGRPKHPTGTSCATSNVNERLANAVQCAFSEMGEPYGMAEGGGNFSAALGVISGVDRRRAEHVEYITQLMLALSGGPANHGHDGWLTYECSVGNGIMVTDSVEVDEATYPVLVEERRICEDSMGFGQWNGAPAVRGFYRSLTGDMTLYVCGDGGTFPAKGVLGGAAGASCGTWRRARTGTVERLADFFSGTIADGEAVGYRSCAGGGYGSPRRRDPERVAEDVNRKWLSVAAARDVFGVSVRLNSNGVDYEVDAEATSSLRAAAGG</sequence>
<comment type="caution">
    <text evidence="1">The sequence shown here is derived from an EMBL/GenBank/DDBJ whole genome shotgun (WGS) entry which is preliminary data.</text>
</comment>
<accession>A0ACC5QZ71</accession>